<protein>
    <submittedName>
        <fullName evidence="1">Uncharacterized protein</fullName>
    </submittedName>
</protein>
<name>A0A895Y9S7_9ACTN</name>
<dbReference type="EMBL" id="CP070499">
    <property type="protein sequence ID" value="QSB14091.1"/>
    <property type="molecule type" value="Genomic_DNA"/>
</dbReference>
<dbReference type="AlphaFoldDB" id="A0A895Y9S7"/>
<keyword evidence="2" id="KW-1185">Reference proteome</keyword>
<dbReference type="Proteomes" id="UP000662857">
    <property type="component" value="Chromosome"/>
</dbReference>
<organism evidence="1 2">
    <name type="scientific">Natronosporangium hydrolyticum</name>
    <dbReference type="NCBI Taxonomy" id="2811111"/>
    <lineage>
        <taxon>Bacteria</taxon>
        <taxon>Bacillati</taxon>
        <taxon>Actinomycetota</taxon>
        <taxon>Actinomycetes</taxon>
        <taxon>Micromonosporales</taxon>
        <taxon>Micromonosporaceae</taxon>
        <taxon>Natronosporangium</taxon>
    </lineage>
</organism>
<evidence type="ECO:0000313" key="1">
    <source>
        <dbReference type="EMBL" id="QSB14091.1"/>
    </source>
</evidence>
<sequence length="70" mass="7844">MTAQRQTWLVSLDLPIEAPTPAEAVAQFWDYLRELGPDELPAFVSPVEDELAMQAYVGGEQHDLDPEDDD</sequence>
<dbReference type="KEGG" id="nhy:JQS43_21560"/>
<proteinExistence type="predicted"/>
<evidence type="ECO:0000313" key="2">
    <source>
        <dbReference type="Proteomes" id="UP000662857"/>
    </source>
</evidence>
<gene>
    <name evidence="1" type="ORF">JQS43_21560</name>
</gene>
<reference evidence="1" key="1">
    <citation type="submission" date="2021-02" db="EMBL/GenBank/DDBJ databases">
        <title>Natrosporangium hydrolyticum gen. nov., sp. nov, a haloalkaliphilic actinobacterium from a soda solonchak soil.</title>
        <authorList>
            <person name="Sorokin D.Y."/>
            <person name="Khijniak T.V."/>
            <person name="Zakharycheva A.P."/>
            <person name="Boueva O.V."/>
            <person name="Ariskina E.V."/>
            <person name="Hahnke R.L."/>
            <person name="Bunk B."/>
            <person name="Sproer C."/>
            <person name="Schumann P."/>
            <person name="Evtushenko L.I."/>
            <person name="Kublanov I.V."/>
        </authorList>
    </citation>
    <scope>NUCLEOTIDE SEQUENCE</scope>
    <source>
        <strain evidence="1">DSM 106523</strain>
    </source>
</reference>
<accession>A0A895Y9S7</accession>